<name>A0AAV6KA13_9ERIC</name>
<evidence type="ECO:0000313" key="12">
    <source>
        <dbReference type="EMBL" id="KAG5549204.1"/>
    </source>
</evidence>
<evidence type="ECO:0000256" key="1">
    <source>
        <dbReference type="ARBA" id="ARBA00004186"/>
    </source>
</evidence>
<feature type="domain" description="HAUS augmin-like complex subunit 3 N-terminal" evidence="11">
    <location>
        <begin position="28"/>
        <end position="289"/>
    </location>
</feature>
<evidence type="ECO:0000256" key="8">
    <source>
        <dbReference type="ARBA" id="ARBA00023212"/>
    </source>
</evidence>
<evidence type="ECO:0000259" key="11">
    <source>
        <dbReference type="Pfam" id="PF14932"/>
    </source>
</evidence>
<evidence type="ECO:0000256" key="5">
    <source>
        <dbReference type="ARBA" id="ARBA00022701"/>
    </source>
</evidence>
<sequence>MSGARLCALLGELGYEGHGALDPDSFEWPFQYDDDRPILDWICHSLRPSNVLSPSEVSQYEQFIQEGKLLEGEDLDFAYDSISAFSTRRDNQEAVFGAEEGLKDIRDATLAYKAEALELQRQLRQLQNQYDMLTSQASSLIQGRRARVAATSNVNGQLTTIDDSLSARNLEMNAVLGRISSTAQELAHYHSGDEDGIYLAYSNFHPYLIVDASCMKELNQWFVKQLDTGPYRLVAEEGKAKCSWVNLDDMSNILVRDLEKSHHQRVSELQRLRSIFGTSERQWVEAQVENAKQQAILMALKAQVTSDEAHIHLDLHSLRRKHAELVGELSNLYHKEEKLLSENIPDLCWELAQLQDTYILQGDYDLKVMRQEYYISRQKAFINHLINQLARHQFLKIACQLEKKTMLGAYALLKVIESELQGYLSATKGRVSRCLALIQAASDVQEQGAVDDQDTFLHGVRDLLSIHSNAQAGLSTYVSAPGIVQQISGLQSDLMTLQSDLEHALPEDRNRCINELCTFIQSLQQLLFSSSTTAQPILTPRSLMKELDEMEKINAKLSAAVEEVTLEHCKKNEIVKHHSQEVGLQRRVFVDFFCNPERLRNQVGELTDRVRALHSSSERN</sequence>
<keyword evidence="7 10" id="KW-0175">Coiled coil</keyword>
<dbReference type="Pfam" id="PF14932">
    <property type="entry name" value="HAUS-augmin3"/>
    <property type="match status" value="1"/>
</dbReference>
<dbReference type="PRINTS" id="PR02089">
    <property type="entry name" value="HAUSAUGMINL3"/>
</dbReference>
<organism evidence="12 13">
    <name type="scientific">Rhododendron griersonianum</name>
    <dbReference type="NCBI Taxonomy" id="479676"/>
    <lineage>
        <taxon>Eukaryota</taxon>
        <taxon>Viridiplantae</taxon>
        <taxon>Streptophyta</taxon>
        <taxon>Embryophyta</taxon>
        <taxon>Tracheophyta</taxon>
        <taxon>Spermatophyta</taxon>
        <taxon>Magnoliopsida</taxon>
        <taxon>eudicotyledons</taxon>
        <taxon>Gunneridae</taxon>
        <taxon>Pentapetalae</taxon>
        <taxon>asterids</taxon>
        <taxon>Ericales</taxon>
        <taxon>Ericaceae</taxon>
        <taxon>Ericoideae</taxon>
        <taxon>Rhodoreae</taxon>
        <taxon>Rhododendron</taxon>
    </lineage>
</organism>
<feature type="coiled-coil region" evidence="10">
    <location>
        <begin position="109"/>
        <end position="136"/>
    </location>
</feature>
<evidence type="ECO:0000256" key="9">
    <source>
        <dbReference type="ARBA" id="ARBA00023306"/>
    </source>
</evidence>
<dbReference type="PANTHER" id="PTHR19378:SF0">
    <property type="entry name" value="HAUS AUGMIN-LIKE COMPLEX SUBUNIT 3"/>
    <property type="match status" value="1"/>
</dbReference>
<comment type="caution">
    <text evidence="12">The sequence shown here is derived from an EMBL/GenBank/DDBJ whole genome shotgun (WGS) entry which is preliminary data.</text>
</comment>
<keyword evidence="3" id="KW-0963">Cytoplasm</keyword>
<dbReference type="GO" id="GO:0005874">
    <property type="term" value="C:microtubule"/>
    <property type="evidence" value="ECO:0007669"/>
    <property type="project" value="UniProtKB-KW"/>
</dbReference>
<dbReference type="Proteomes" id="UP000823749">
    <property type="component" value="Chromosome 5"/>
</dbReference>
<gene>
    <name evidence="12" type="ORF">RHGRI_014537</name>
</gene>
<evidence type="ECO:0000313" key="13">
    <source>
        <dbReference type="Proteomes" id="UP000823749"/>
    </source>
</evidence>
<comment type="subcellular location">
    <subcellularLocation>
        <location evidence="1">Cytoplasm</location>
        <location evidence="1">Cytoskeleton</location>
        <location evidence="1">Spindle</location>
    </subcellularLocation>
</comment>
<dbReference type="EMBL" id="JACTNZ010000005">
    <property type="protein sequence ID" value="KAG5549204.1"/>
    <property type="molecule type" value="Genomic_DNA"/>
</dbReference>
<keyword evidence="13" id="KW-1185">Reference proteome</keyword>
<keyword evidence="4" id="KW-0132">Cell division</keyword>
<dbReference type="AlphaFoldDB" id="A0AAV6KA13"/>
<accession>A0AAV6KA13</accession>
<evidence type="ECO:0000256" key="3">
    <source>
        <dbReference type="ARBA" id="ARBA00022490"/>
    </source>
</evidence>
<dbReference type="GO" id="GO:0051225">
    <property type="term" value="P:spindle assembly"/>
    <property type="evidence" value="ECO:0007669"/>
    <property type="project" value="InterPro"/>
</dbReference>
<keyword evidence="5" id="KW-0493">Microtubule</keyword>
<reference evidence="12" key="1">
    <citation type="submission" date="2020-08" db="EMBL/GenBank/DDBJ databases">
        <title>Plant Genome Project.</title>
        <authorList>
            <person name="Zhang R.-G."/>
        </authorList>
    </citation>
    <scope>NUCLEOTIDE SEQUENCE</scope>
    <source>
        <strain evidence="12">WSP0</strain>
        <tissue evidence="12">Leaf</tissue>
    </source>
</reference>
<dbReference type="InterPro" id="IPR032733">
    <property type="entry name" value="HAUS3_N"/>
</dbReference>
<dbReference type="GO" id="GO:0070652">
    <property type="term" value="C:HAUS complex"/>
    <property type="evidence" value="ECO:0007669"/>
    <property type="project" value="InterPro"/>
</dbReference>
<protein>
    <recommendedName>
        <fullName evidence="11">HAUS augmin-like complex subunit 3 N-terminal domain-containing protein</fullName>
    </recommendedName>
</protein>
<dbReference type="GO" id="GO:0051301">
    <property type="term" value="P:cell division"/>
    <property type="evidence" value="ECO:0007669"/>
    <property type="project" value="UniProtKB-KW"/>
</dbReference>
<dbReference type="PANTHER" id="PTHR19378">
    <property type="entry name" value="GOLGIN- RELATED"/>
    <property type="match status" value="1"/>
</dbReference>
<dbReference type="GO" id="GO:0072686">
    <property type="term" value="C:mitotic spindle"/>
    <property type="evidence" value="ECO:0007669"/>
    <property type="project" value="TreeGrafter"/>
</dbReference>
<dbReference type="GO" id="GO:0005815">
    <property type="term" value="C:microtubule organizing center"/>
    <property type="evidence" value="ECO:0007669"/>
    <property type="project" value="TreeGrafter"/>
</dbReference>
<evidence type="ECO:0000256" key="6">
    <source>
        <dbReference type="ARBA" id="ARBA00022776"/>
    </source>
</evidence>
<evidence type="ECO:0000256" key="7">
    <source>
        <dbReference type="ARBA" id="ARBA00023054"/>
    </source>
</evidence>
<keyword evidence="6" id="KW-0498">Mitosis</keyword>
<evidence type="ECO:0000256" key="4">
    <source>
        <dbReference type="ARBA" id="ARBA00022618"/>
    </source>
</evidence>
<comment type="similarity">
    <text evidence="2">Belongs to the HAUS3 family.</text>
</comment>
<keyword evidence="9" id="KW-0131">Cell cycle</keyword>
<keyword evidence="8" id="KW-0206">Cytoskeleton</keyword>
<proteinExistence type="inferred from homology"/>
<dbReference type="InterPro" id="IPR026206">
    <property type="entry name" value="HAUS3"/>
</dbReference>
<dbReference type="EMBL" id="JACTNZ010000005">
    <property type="protein sequence ID" value="KAG5549202.1"/>
    <property type="molecule type" value="Genomic_DNA"/>
</dbReference>
<evidence type="ECO:0000256" key="10">
    <source>
        <dbReference type="SAM" id="Coils"/>
    </source>
</evidence>
<evidence type="ECO:0000256" key="2">
    <source>
        <dbReference type="ARBA" id="ARBA00009645"/>
    </source>
</evidence>
<dbReference type="GO" id="GO:0031023">
    <property type="term" value="P:microtubule organizing center organization"/>
    <property type="evidence" value="ECO:0007669"/>
    <property type="project" value="TreeGrafter"/>
</dbReference>